<accession>A0A1K0IAV2</accession>
<proteinExistence type="predicted"/>
<evidence type="ECO:0000313" key="2">
    <source>
        <dbReference type="EMBL" id="SCU74275.1"/>
    </source>
</evidence>
<feature type="region of interest" description="Disordered" evidence="1">
    <location>
        <begin position="1"/>
        <end position="32"/>
    </location>
</feature>
<organism evidence="2">
    <name type="scientific">Cupriavidus necator</name>
    <name type="common">Alcaligenes eutrophus</name>
    <name type="synonym">Ralstonia eutropha</name>
    <dbReference type="NCBI Taxonomy" id="106590"/>
    <lineage>
        <taxon>Bacteria</taxon>
        <taxon>Pseudomonadati</taxon>
        <taxon>Pseudomonadota</taxon>
        <taxon>Betaproteobacteria</taxon>
        <taxon>Burkholderiales</taxon>
        <taxon>Burkholderiaceae</taxon>
        <taxon>Cupriavidus</taxon>
    </lineage>
</organism>
<name>A0A1K0IAV2_CUPNE</name>
<protein>
    <submittedName>
        <fullName evidence="2">Uncharacterized protein</fullName>
    </submittedName>
</protein>
<gene>
    <name evidence="2" type="ORF">CNECB9_1700009</name>
</gene>
<evidence type="ECO:0000256" key="1">
    <source>
        <dbReference type="SAM" id="MobiDB-lite"/>
    </source>
</evidence>
<reference evidence="2" key="1">
    <citation type="submission" date="2016-09" db="EMBL/GenBank/DDBJ databases">
        <authorList>
            <person name="Capua I."/>
            <person name="De Benedictis P."/>
            <person name="Joannis T."/>
            <person name="Lombin L.H."/>
            <person name="Cattoli G."/>
        </authorList>
    </citation>
    <scope>NUCLEOTIDE SEQUENCE</scope>
    <source>
        <strain evidence="2">B9</strain>
    </source>
</reference>
<sequence length="92" mass="10798">MRAFSYAPDMGRVRDKPNGTDMQNSVRRLAQREPSHESKCRLRLRYGWSGVDIHWLCGRRAVLAARKPSLEIEVHQRRHEGAELYPVLHPFF</sequence>
<dbReference type="AlphaFoldDB" id="A0A1K0IAV2"/>
<dbReference type="EMBL" id="FMSH01000080">
    <property type="protein sequence ID" value="SCU74275.1"/>
    <property type="molecule type" value="Genomic_DNA"/>
</dbReference>